<reference evidence="1" key="1">
    <citation type="submission" date="2019-11" db="EMBL/GenBank/DDBJ databases">
        <title>Leishmania tarentolae CDS.</title>
        <authorList>
            <person name="Goto Y."/>
            <person name="Yamagishi J."/>
        </authorList>
    </citation>
    <scope>NUCLEOTIDE SEQUENCE [LARGE SCALE GENOMIC DNA]</scope>
    <source>
        <strain evidence="1">Parrot Tar II</strain>
    </source>
</reference>
<dbReference type="Proteomes" id="UP000419144">
    <property type="component" value="Unassembled WGS sequence"/>
</dbReference>
<evidence type="ECO:0000313" key="1">
    <source>
        <dbReference type="EMBL" id="GET89660.1"/>
    </source>
</evidence>
<proteinExistence type="predicted"/>
<dbReference type="AlphaFoldDB" id="A0A640KIY3"/>
<organism evidence="1 2">
    <name type="scientific">Leishmania tarentolae</name>
    <name type="common">Sauroleishmania tarentolae</name>
    <dbReference type="NCBI Taxonomy" id="5689"/>
    <lineage>
        <taxon>Eukaryota</taxon>
        <taxon>Discoba</taxon>
        <taxon>Euglenozoa</taxon>
        <taxon>Kinetoplastea</taxon>
        <taxon>Metakinetoplastina</taxon>
        <taxon>Trypanosomatida</taxon>
        <taxon>Trypanosomatidae</taxon>
        <taxon>Leishmaniinae</taxon>
        <taxon>Leishmania</taxon>
        <taxon>lizard Leishmania</taxon>
    </lineage>
</organism>
<name>A0A640KIY3_LEITA</name>
<sequence length="470" mass="51075">MQDQWKIDVESEDHRSRRDMTEKSIARYVKCEMERQVTSSSTSSSVFVSDCTWIMGASVAQPSYLCCGLSNGSVCLLNTSNLSKIYLFEVDRDFRRSHRDSDCEGKGPGSGRVSSASQQLVAVATHTVSVGANPAAVQTLLCMTLDNFVCVCPMDMSTVLERKKVSRSDMAKVKPFPSVSTSTVLHSSVRFNAKGNGILVLLCIEQESSTTPGVSSIRYCATVLSSPEETVTLQSKYVGEEDWHTLAPPSAGGDTRHGAPVDLCYCGWWSADTLVCIWSNSSLQFMQAAGMQVISECRLLRHCASDAVTNATATCPGVGEAPSGASAGLIAIVLDHNVAASFHVTARHNASVDVQELKRHRGEALLTVTLTPTMQTYCTEDIPVREIHLVRSFSWTVVLLLESGALVFLDAETMRLSVHRPVNRLRAPDTGRYHAGPLMVAPRSFYCVLSGKPFSAVVIEHNTAILLKSQ</sequence>
<protein>
    <submittedName>
        <fullName evidence="1">Uncharacterized protein</fullName>
    </submittedName>
</protein>
<dbReference type="VEuPathDB" id="TriTrypDB:LtaPh_2701700"/>
<keyword evidence="2" id="KW-1185">Reference proteome</keyword>
<gene>
    <name evidence="1" type="ORF">LtaPh_2701700</name>
</gene>
<dbReference type="OrthoDB" id="271052at2759"/>
<accession>A0A640KIY3</accession>
<evidence type="ECO:0000313" key="2">
    <source>
        <dbReference type="Proteomes" id="UP000419144"/>
    </source>
</evidence>
<dbReference type="EMBL" id="BLBS01000037">
    <property type="protein sequence ID" value="GET89660.1"/>
    <property type="molecule type" value="Genomic_DNA"/>
</dbReference>
<comment type="caution">
    <text evidence="1">The sequence shown here is derived from an EMBL/GenBank/DDBJ whole genome shotgun (WGS) entry which is preliminary data.</text>
</comment>